<evidence type="ECO:0000313" key="1">
    <source>
        <dbReference type="EMBL" id="QVQ10262.1"/>
    </source>
</evidence>
<protein>
    <submittedName>
        <fullName evidence="1">Uncharacterized protein</fullName>
    </submittedName>
</protein>
<accession>A0A8E6KSZ3</accession>
<organism evidence="1">
    <name type="scientific">Salmonella enterica subsp. enterica serovar Paratyphi B str. CFSAN000540</name>
    <dbReference type="NCBI Taxonomy" id="1299076"/>
    <lineage>
        <taxon>Bacteria</taxon>
        <taxon>Pseudomonadati</taxon>
        <taxon>Pseudomonadota</taxon>
        <taxon>Gammaproteobacteria</taxon>
        <taxon>Enterobacterales</taxon>
        <taxon>Enterobacteriaceae</taxon>
        <taxon>Salmonella</taxon>
    </lineage>
</organism>
<name>A0A8E6KSZ3_SALEB</name>
<proteinExistence type="predicted"/>
<reference evidence="1" key="1">
    <citation type="submission" date="2018-10" db="EMBL/GenBank/DDBJ databases">
        <authorList>
            <consortium name="GenomeTrakr network: Whole genome sequencing for foodborne pathogen traceback"/>
        </authorList>
    </citation>
    <scope>NUCLEOTIDE SEQUENCE</scope>
    <source>
        <strain evidence="1">SGSC 2238</strain>
    </source>
</reference>
<reference evidence="1" key="2">
    <citation type="submission" date="2021-05" db="EMBL/GenBank/DDBJ databases">
        <title>Whole genome PacBio Sequel sequence of Salmonella enterica subsp. enterica.</title>
        <authorList>
            <person name="Hoffmann M."/>
            <person name="Balkey M."/>
            <person name="Luo Y."/>
        </authorList>
    </citation>
    <scope>NUCLEOTIDE SEQUENCE</scope>
    <source>
        <strain evidence="1">SGSC 2238</strain>
    </source>
</reference>
<dbReference type="AlphaFoldDB" id="A0A8E6KSZ3"/>
<dbReference type="EMBL" id="CP074610">
    <property type="protein sequence ID" value="QVQ10262.1"/>
    <property type="molecule type" value="Genomic_DNA"/>
</dbReference>
<sequence length="64" mass="6907">MGVLKSMLTSFSRLTPGGGTFYLLRLLLNNNCRHVRMPQAGYLARLSSGITLGIVRLLSGLALS</sequence>
<gene>
    <name evidence="1" type="ORF">CAI53_09240</name>
</gene>